<dbReference type="Proteomes" id="UP000037696">
    <property type="component" value="Unassembled WGS sequence"/>
</dbReference>
<name>A0A0M8P8V9_9EURO</name>
<dbReference type="EMBL" id="LHQQ01000013">
    <property type="protein sequence ID" value="KOS47696.1"/>
    <property type="molecule type" value="Genomic_DNA"/>
</dbReference>
<evidence type="ECO:0000313" key="1">
    <source>
        <dbReference type="EMBL" id="KOS47696.1"/>
    </source>
</evidence>
<dbReference type="AlphaFoldDB" id="A0A0M8P8V9"/>
<reference evidence="1 2" key="1">
    <citation type="submission" date="2015-08" db="EMBL/GenBank/DDBJ databases">
        <title>Genome sequencing of Penicillium nordicum.</title>
        <authorList>
            <person name="Nguyen H.D."/>
            <person name="Seifert K.A."/>
        </authorList>
    </citation>
    <scope>NUCLEOTIDE SEQUENCE [LARGE SCALE GENOMIC DNA]</scope>
    <source>
        <strain evidence="1 2">DAOMC 185683</strain>
    </source>
</reference>
<comment type="caution">
    <text evidence="1">The sequence shown here is derived from an EMBL/GenBank/DDBJ whole genome shotgun (WGS) entry which is preliminary data.</text>
</comment>
<accession>A0A0M8P8V9</accession>
<organism evidence="1 2">
    <name type="scientific">Penicillium nordicum</name>
    <dbReference type="NCBI Taxonomy" id="229535"/>
    <lineage>
        <taxon>Eukaryota</taxon>
        <taxon>Fungi</taxon>
        <taxon>Dikarya</taxon>
        <taxon>Ascomycota</taxon>
        <taxon>Pezizomycotina</taxon>
        <taxon>Eurotiomycetes</taxon>
        <taxon>Eurotiomycetidae</taxon>
        <taxon>Eurotiales</taxon>
        <taxon>Aspergillaceae</taxon>
        <taxon>Penicillium</taxon>
    </lineage>
</organism>
<evidence type="ECO:0000313" key="2">
    <source>
        <dbReference type="Proteomes" id="UP000037696"/>
    </source>
</evidence>
<proteinExistence type="predicted"/>
<sequence length="222" mass="25416">MKLCRFNHITLSLVITYNSLPYKDSPTLKLAAKRSANFLQIRFRFSSDSVQIQFRFSSDSIQIKIIQHGTCEVRVDLNYCLGIYITRGLLEDMYTNAPMFKTGTLLLVQYVASILLRLQNGQEIRILQLGARTSGTTKGLVIALIPLRSLTYTFTEMSSSLVATARPNFSQPFMRFAVLDTEKAPESEILRAYDIVLSTIYIHSTRYLVDPLRIFGRYYNRT</sequence>
<dbReference type="InterPro" id="IPR029063">
    <property type="entry name" value="SAM-dependent_MTases_sf"/>
</dbReference>
<dbReference type="OrthoDB" id="4364221at2759"/>
<keyword evidence="2" id="KW-1185">Reference proteome</keyword>
<protein>
    <submittedName>
        <fullName evidence="1">Uncharacterized protein</fullName>
    </submittedName>
</protein>
<dbReference type="STRING" id="229535.A0A0M8P8V9"/>
<gene>
    <name evidence="1" type="ORF">ACN38_g1369</name>
</gene>
<dbReference type="Gene3D" id="3.40.50.150">
    <property type="entry name" value="Vaccinia Virus protein VP39"/>
    <property type="match status" value="1"/>
</dbReference>